<evidence type="ECO:0000256" key="2">
    <source>
        <dbReference type="ARBA" id="ARBA00022448"/>
    </source>
</evidence>
<dbReference type="Gene3D" id="1.10.3860.10">
    <property type="entry name" value="Sodium:dicarboxylate symporter"/>
    <property type="match status" value="1"/>
</dbReference>
<dbReference type="SUPFAM" id="SSF118215">
    <property type="entry name" value="Proton glutamate symport protein"/>
    <property type="match status" value="1"/>
</dbReference>
<keyword evidence="2 9" id="KW-0813">Transport</keyword>
<dbReference type="Proteomes" id="UP000043699">
    <property type="component" value="Unassembled WGS sequence"/>
</dbReference>
<keyword evidence="8 9" id="KW-0472">Membrane</keyword>
<comment type="similarity">
    <text evidence="9">Belongs to the dicarboxylate/amino acid:cation symporter (DAACS) (TC 2.A.23) family.</text>
</comment>
<feature type="transmembrane region" description="Helical" evidence="9">
    <location>
        <begin position="229"/>
        <end position="253"/>
    </location>
</feature>
<dbReference type="PANTHER" id="PTHR42865:SF8">
    <property type="entry name" value="SERINE_THREONINE TRANSPORTER SSTT"/>
    <property type="match status" value="1"/>
</dbReference>
<evidence type="ECO:0000256" key="6">
    <source>
        <dbReference type="ARBA" id="ARBA00022970"/>
    </source>
</evidence>
<dbReference type="InterPro" id="IPR036458">
    <property type="entry name" value="Na:dicarbo_symporter_sf"/>
</dbReference>
<keyword evidence="11" id="KW-1185">Reference proteome</keyword>
<evidence type="ECO:0000256" key="7">
    <source>
        <dbReference type="ARBA" id="ARBA00022989"/>
    </source>
</evidence>
<dbReference type="STRING" id="1499687.BN1080_03124"/>
<feature type="transmembrane region" description="Helical" evidence="9">
    <location>
        <begin position="338"/>
        <end position="363"/>
    </location>
</feature>
<keyword evidence="6 9" id="KW-0029">Amino-acid transport</keyword>
<evidence type="ECO:0000256" key="9">
    <source>
        <dbReference type="HAMAP-Rule" id="MF_01582"/>
    </source>
</evidence>
<sequence>MIKGMQSYLKNHQGGTDMKVLKMWNRISLVKQIMIGLVLGVLMAVLIPEIAKSFTILGTLFVGALKAIAPVLVLFLVMASIAQHKKGQQTNMKAIVFLYLLGTFLAGLIAVVASFIFPVSITLTQGAEGLEPPGNAIEVIKTLVLNIVDNPANALMNANYIGILAWAIVLGLALRNAADSTKTAITNFSEAIAKVVGWVIKLAPLGIFGLVIESITANGLSSLLSYGKLLALLIGCMLVVALVVNPIIVFINIRQNPYPLVFKCLRESGITAFFTRSSAANIPVNMTLCEKLGLDKETYSVSIPLGATVNMAGAAVTISVLTLAAVNTLGIQVDLPTAVILSVLAAVCACGASGVAGGSLLLIPLACSLFGIPADAAMQVVGVGFIIGVLQDSFETSLNSSTDVLFTATAEYKKRLKEGEKVNFKEVFELSKVSNDLAKN</sequence>
<feature type="transmembrane region" description="Helical" evidence="9">
    <location>
        <begin position="154"/>
        <end position="174"/>
    </location>
</feature>
<accession>A0A098EP94</accession>
<keyword evidence="7 9" id="KW-1133">Transmembrane helix</keyword>
<dbReference type="FunFam" id="1.10.3860.10:FF:000003">
    <property type="entry name" value="Serine/threonine transporter sstT"/>
    <property type="match status" value="1"/>
</dbReference>
<dbReference type="PRINTS" id="PR00173">
    <property type="entry name" value="EDTRNSPORT"/>
</dbReference>
<protein>
    <recommendedName>
        <fullName evidence="9">Serine/threonine transporter SstT</fullName>
    </recommendedName>
    <alternativeName>
        <fullName evidence="9">Na(+)/serine-threonine symporter</fullName>
    </alternativeName>
</protein>
<dbReference type="EMBL" id="CCXS01000001">
    <property type="protein sequence ID" value="CEG24104.1"/>
    <property type="molecule type" value="Genomic_DNA"/>
</dbReference>
<evidence type="ECO:0000313" key="11">
    <source>
        <dbReference type="Proteomes" id="UP000043699"/>
    </source>
</evidence>
<organism evidence="10 11">
    <name type="scientific">Planococcus massiliensis</name>
    <dbReference type="NCBI Taxonomy" id="1499687"/>
    <lineage>
        <taxon>Bacteria</taxon>
        <taxon>Bacillati</taxon>
        <taxon>Bacillota</taxon>
        <taxon>Bacilli</taxon>
        <taxon>Bacillales</taxon>
        <taxon>Caryophanaceae</taxon>
        <taxon>Planococcus</taxon>
    </lineage>
</organism>
<evidence type="ECO:0000256" key="5">
    <source>
        <dbReference type="ARBA" id="ARBA00022847"/>
    </source>
</evidence>
<dbReference type="Pfam" id="PF00375">
    <property type="entry name" value="SDF"/>
    <property type="match status" value="1"/>
</dbReference>
<evidence type="ECO:0000313" key="10">
    <source>
        <dbReference type="EMBL" id="CEG24104.1"/>
    </source>
</evidence>
<feature type="transmembrane region" description="Helical" evidence="9">
    <location>
        <begin position="94"/>
        <end position="117"/>
    </location>
</feature>
<comment type="catalytic activity">
    <reaction evidence="9">
        <text>L-serine(in) + Na(+)(in) = L-serine(out) + Na(+)(out)</text>
        <dbReference type="Rhea" id="RHEA:29575"/>
        <dbReference type="ChEBI" id="CHEBI:29101"/>
        <dbReference type="ChEBI" id="CHEBI:33384"/>
    </reaction>
</comment>
<dbReference type="GO" id="GO:0032329">
    <property type="term" value="P:serine transport"/>
    <property type="evidence" value="ECO:0007669"/>
    <property type="project" value="InterPro"/>
</dbReference>
<dbReference type="GO" id="GO:0005295">
    <property type="term" value="F:neutral L-amino acid:sodium symporter activity"/>
    <property type="evidence" value="ECO:0007669"/>
    <property type="project" value="TreeGrafter"/>
</dbReference>
<evidence type="ECO:0000256" key="8">
    <source>
        <dbReference type="ARBA" id="ARBA00023136"/>
    </source>
</evidence>
<keyword evidence="3 9" id="KW-1003">Cell membrane</keyword>
<dbReference type="PANTHER" id="PTHR42865">
    <property type="entry name" value="PROTON/GLUTAMATE-ASPARTATE SYMPORTER"/>
    <property type="match status" value="1"/>
</dbReference>
<evidence type="ECO:0000256" key="4">
    <source>
        <dbReference type="ARBA" id="ARBA00022692"/>
    </source>
</evidence>
<dbReference type="HAMAP" id="MF_01582">
    <property type="entry name" value="Ser_Thr_transp_SstT"/>
    <property type="match status" value="1"/>
</dbReference>
<gene>
    <name evidence="9 10" type="primary">sstT</name>
    <name evidence="10" type="ORF">BN1080_03124</name>
</gene>
<comment type="function">
    <text evidence="9">Involved in the import of serine and threonine into the cell, with the concomitant import of sodium (symport system).</text>
</comment>
<dbReference type="NCBIfam" id="NF010151">
    <property type="entry name" value="PRK13628.1"/>
    <property type="match status" value="1"/>
</dbReference>
<comment type="catalytic activity">
    <reaction evidence="9">
        <text>L-threonine(in) + Na(+)(in) = L-threonine(out) + Na(+)(out)</text>
        <dbReference type="Rhea" id="RHEA:69999"/>
        <dbReference type="ChEBI" id="CHEBI:29101"/>
        <dbReference type="ChEBI" id="CHEBI:57926"/>
    </reaction>
</comment>
<feature type="transmembrane region" description="Helical" evidence="9">
    <location>
        <begin position="301"/>
        <end position="326"/>
    </location>
</feature>
<comment type="subcellular location">
    <subcellularLocation>
        <location evidence="9">Cell membrane</location>
        <topology evidence="9">Multi-pass membrane protein</topology>
    </subcellularLocation>
    <subcellularLocation>
        <location evidence="1">Membrane</location>
        <topology evidence="1">Multi-pass membrane protein</topology>
    </subcellularLocation>
</comment>
<reference evidence="10 11" key="1">
    <citation type="submission" date="2014-09" db="EMBL/GenBank/DDBJ databases">
        <authorList>
            <person name="Urmite Genomes Urmite Genomes"/>
        </authorList>
    </citation>
    <scope>NUCLEOTIDE SEQUENCE [LARGE SCALE GENOMIC DNA]</scope>
    <source>
        <strain evidence="10 11">ES2</strain>
    </source>
</reference>
<evidence type="ECO:0000256" key="3">
    <source>
        <dbReference type="ARBA" id="ARBA00022475"/>
    </source>
</evidence>
<feature type="transmembrane region" description="Helical" evidence="9">
    <location>
        <begin position="54"/>
        <end position="82"/>
    </location>
</feature>
<keyword evidence="4 9" id="KW-0812">Transmembrane</keyword>
<proteinExistence type="inferred from homology"/>
<dbReference type="AlphaFoldDB" id="A0A098EP94"/>
<dbReference type="InterPro" id="IPR023025">
    <property type="entry name" value="Ser_Thr_transp_SstT"/>
</dbReference>
<feature type="transmembrane region" description="Helical" evidence="9">
    <location>
        <begin position="370"/>
        <end position="390"/>
    </location>
</feature>
<dbReference type="GO" id="GO:0005886">
    <property type="term" value="C:plasma membrane"/>
    <property type="evidence" value="ECO:0007669"/>
    <property type="project" value="UniProtKB-SubCell"/>
</dbReference>
<dbReference type="InterPro" id="IPR001991">
    <property type="entry name" value="Na-dicarboxylate_symporter"/>
</dbReference>
<keyword evidence="5 9" id="KW-0769">Symport</keyword>
<name>A0A098EP94_9BACL</name>
<evidence type="ECO:0000256" key="1">
    <source>
        <dbReference type="ARBA" id="ARBA00004141"/>
    </source>
</evidence>
<dbReference type="GO" id="GO:0015826">
    <property type="term" value="P:threonine transport"/>
    <property type="evidence" value="ECO:0007669"/>
    <property type="project" value="InterPro"/>
</dbReference>
<feature type="transmembrane region" description="Helical" evidence="9">
    <location>
        <begin position="29"/>
        <end position="48"/>
    </location>
</feature>
<feature type="transmembrane region" description="Helical" evidence="9">
    <location>
        <begin position="195"/>
        <end position="217"/>
    </location>
</feature>